<feature type="compositionally biased region" description="Basic and acidic residues" evidence="4">
    <location>
        <begin position="429"/>
        <end position="438"/>
    </location>
</feature>
<dbReference type="Pfam" id="PF04185">
    <property type="entry name" value="Phosphoesterase"/>
    <property type="match status" value="1"/>
</dbReference>
<evidence type="ECO:0000313" key="7">
    <source>
        <dbReference type="EMBL" id="KKA23851.1"/>
    </source>
</evidence>
<evidence type="ECO:0000256" key="3">
    <source>
        <dbReference type="ARBA" id="ARBA00022801"/>
    </source>
</evidence>
<feature type="chain" id="PRO_5002482061" description="acid phosphatase" evidence="5">
    <location>
        <begin position="18"/>
        <end position="891"/>
    </location>
</feature>
<accession>A0A0F4Z178</accession>
<feature type="region of interest" description="Disordered" evidence="4">
    <location>
        <begin position="496"/>
        <end position="525"/>
    </location>
</feature>
<dbReference type="InterPro" id="IPR001202">
    <property type="entry name" value="WW_dom"/>
</dbReference>
<dbReference type="InterPro" id="IPR007312">
    <property type="entry name" value="Phosphoesterase"/>
</dbReference>
<dbReference type="Proteomes" id="UP000053958">
    <property type="component" value="Unassembled WGS sequence"/>
</dbReference>
<feature type="region of interest" description="Disordered" evidence="4">
    <location>
        <begin position="852"/>
        <end position="891"/>
    </location>
</feature>
<dbReference type="RefSeq" id="XP_013330463.1">
    <property type="nucleotide sequence ID" value="XM_013475009.1"/>
</dbReference>
<keyword evidence="3" id="KW-0378">Hydrolase</keyword>
<comment type="caution">
    <text evidence="7">The sequence shown here is derived from an EMBL/GenBank/DDBJ whole genome shotgun (WGS) entry which is preliminary data.</text>
</comment>
<dbReference type="InterPro" id="IPR036020">
    <property type="entry name" value="WW_dom_sf"/>
</dbReference>
<keyword evidence="5" id="KW-0732">Signal</keyword>
<feature type="region of interest" description="Disordered" evidence="4">
    <location>
        <begin position="415"/>
        <end position="465"/>
    </location>
</feature>
<dbReference type="AlphaFoldDB" id="A0A0F4Z178"/>
<dbReference type="SMART" id="SM00456">
    <property type="entry name" value="WW"/>
    <property type="match status" value="1"/>
</dbReference>
<name>A0A0F4Z178_RASE3</name>
<feature type="non-terminal residue" evidence="7">
    <location>
        <position position="891"/>
    </location>
</feature>
<reference evidence="7 8" key="1">
    <citation type="submission" date="2015-04" db="EMBL/GenBank/DDBJ databases">
        <authorList>
            <person name="Heijne W.H."/>
            <person name="Fedorova N.D."/>
            <person name="Nierman W.C."/>
            <person name="Vollebregt A.W."/>
            <person name="Zhao Z."/>
            <person name="Wu L."/>
            <person name="Kumar M."/>
            <person name="Stam H."/>
            <person name="van den Berg M.A."/>
            <person name="Pel H.J."/>
        </authorList>
    </citation>
    <scope>NUCLEOTIDE SEQUENCE [LARGE SCALE GENOMIC DNA]</scope>
    <source>
        <strain evidence="7 8">CBS 393.64</strain>
    </source>
</reference>
<feature type="region of interest" description="Disordered" evidence="4">
    <location>
        <begin position="729"/>
        <end position="766"/>
    </location>
</feature>
<dbReference type="EC" id="3.1.3.2" evidence="2"/>
<feature type="compositionally biased region" description="Polar residues" evidence="4">
    <location>
        <begin position="852"/>
        <end position="879"/>
    </location>
</feature>
<dbReference type="PANTHER" id="PTHR31956:SF8">
    <property type="entry name" value="ACID PHOSPHATASE PHOA (AFU_ORTHOLOGUE AFUA_1G03570)"/>
    <property type="match status" value="1"/>
</dbReference>
<gene>
    <name evidence="7" type="ORF">T310_2082</name>
</gene>
<keyword evidence="8" id="KW-1185">Reference proteome</keyword>
<dbReference type="OrthoDB" id="5135119at2759"/>
<dbReference type="SUPFAM" id="SSF51045">
    <property type="entry name" value="WW domain"/>
    <property type="match status" value="1"/>
</dbReference>
<dbReference type="InterPro" id="IPR017850">
    <property type="entry name" value="Alkaline_phosphatase_core_sf"/>
</dbReference>
<sequence>MRSSIAAVLAAVSLASAATINETEPSITEINKAAATTLPYSPVSNVSGLAFDRIIDIWLENVDYATAAADPNMQAIAKEGILLTNYWAVTHPSEPNYCAAASGENFGMDNDNFHQIPNNVSTVADLLDTKGIAWGEYQEGLPYPGFQGFNYSNQQTYANNYVRKHNPLILFNSVTDNDLRLRQIKNFTNFYQDLQNKRLPQWAFVTPNMTNDGHDTNITFAAKWSINWLTPLLKNPYFTEKTLILLTFDESGNYTVPNKVFSVLLGGAVPEHLKGTTDDTFYTHYSVIASVSANWGLPSLGRWDCGANLFKLVAEKTGYVNYEVDTHNLFLNQTYPGPLSANDYSKYSPNWPVPAAHEKCSAGHGILKAVKDTWGHLEPSYNYTAPFPYDTASGINVGVKYYRTDKNGKKEEYQVKTGLSGAARRKRSDRSSTRDRKLPSVVDMGQEAPQDSAGPSSPPPALPEGWLAQWEGLSRKWYFVQRATGKAQWEIPTEPVILTPSTTPNSTETGPTRAPFSRPQTNSPQAATGLSLTAAGGVTTGSDRAGISSFFGSQNGGFTPISAGLLNRVPNQSVNMKANEYNGYNQQNLSGQGYGAASGHDLFGSLSGRLSQYQNGHQQNPFGYSSTSQIGTYTGSASQYQPSAQQLASVPGLNGGSSQPGAGFAGDYAVDHSGSLSSQFTSSASFSQRYSAQSMTASGLPNHYQASAASTYSGLGSSGVSVPSVMKSQWQLGSQPTNPQSTKPLMTQSQAPLNPGGSTSQQHYSNQSFTSAQFPTSQYPGMQTMNAYSHASVGQPFSTQPASSFGQSSLSIQDNPSSFRDIQGLSGLVSQHGQNNTPNAYTQYPSYQAGQQGSLFTAKGSNTSTPPTTASGVANNSPLGSAGFGTSYASG</sequence>
<evidence type="ECO:0000256" key="4">
    <source>
        <dbReference type="SAM" id="MobiDB-lite"/>
    </source>
</evidence>
<dbReference type="SUPFAM" id="SSF53649">
    <property type="entry name" value="Alkaline phosphatase-like"/>
    <property type="match status" value="1"/>
</dbReference>
<feature type="signal peptide" evidence="5">
    <location>
        <begin position="1"/>
        <end position="17"/>
    </location>
</feature>
<comment type="catalytic activity">
    <reaction evidence="1">
        <text>a phosphate monoester + H2O = an alcohol + phosphate</text>
        <dbReference type="Rhea" id="RHEA:15017"/>
        <dbReference type="ChEBI" id="CHEBI:15377"/>
        <dbReference type="ChEBI" id="CHEBI:30879"/>
        <dbReference type="ChEBI" id="CHEBI:43474"/>
        <dbReference type="ChEBI" id="CHEBI:67140"/>
        <dbReference type="EC" id="3.1.3.2"/>
    </reaction>
</comment>
<protein>
    <recommendedName>
        <fullName evidence="2">acid phosphatase</fullName>
        <ecNumber evidence="2">3.1.3.2</ecNumber>
    </recommendedName>
</protein>
<feature type="domain" description="WW" evidence="6">
    <location>
        <begin position="460"/>
        <end position="494"/>
    </location>
</feature>
<dbReference type="PROSITE" id="PS50020">
    <property type="entry name" value="WW_DOMAIN_2"/>
    <property type="match status" value="1"/>
</dbReference>
<evidence type="ECO:0000259" key="6">
    <source>
        <dbReference type="PROSITE" id="PS50020"/>
    </source>
</evidence>
<dbReference type="EMBL" id="LASV01000084">
    <property type="protein sequence ID" value="KKA23851.1"/>
    <property type="molecule type" value="Genomic_DNA"/>
</dbReference>
<evidence type="ECO:0000256" key="5">
    <source>
        <dbReference type="SAM" id="SignalP"/>
    </source>
</evidence>
<dbReference type="GO" id="GO:0009395">
    <property type="term" value="P:phospholipid catabolic process"/>
    <property type="evidence" value="ECO:0007669"/>
    <property type="project" value="TreeGrafter"/>
</dbReference>
<dbReference type="GO" id="GO:0003993">
    <property type="term" value="F:acid phosphatase activity"/>
    <property type="evidence" value="ECO:0007669"/>
    <property type="project" value="UniProtKB-EC"/>
</dbReference>
<organism evidence="7 8">
    <name type="scientific">Rasamsonia emersonii (strain ATCC 16479 / CBS 393.64 / IMI 116815)</name>
    <dbReference type="NCBI Taxonomy" id="1408163"/>
    <lineage>
        <taxon>Eukaryota</taxon>
        <taxon>Fungi</taxon>
        <taxon>Dikarya</taxon>
        <taxon>Ascomycota</taxon>
        <taxon>Pezizomycotina</taxon>
        <taxon>Eurotiomycetes</taxon>
        <taxon>Eurotiomycetidae</taxon>
        <taxon>Eurotiales</taxon>
        <taxon>Trichocomaceae</taxon>
        <taxon>Rasamsonia</taxon>
    </lineage>
</organism>
<feature type="compositionally biased region" description="Polar residues" evidence="4">
    <location>
        <begin position="795"/>
        <end position="816"/>
    </location>
</feature>
<dbReference type="STRING" id="1408163.A0A0F4Z178"/>
<proteinExistence type="predicted"/>
<evidence type="ECO:0000256" key="2">
    <source>
        <dbReference type="ARBA" id="ARBA00012646"/>
    </source>
</evidence>
<evidence type="ECO:0000313" key="8">
    <source>
        <dbReference type="Proteomes" id="UP000053958"/>
    </source>
</evidence>
<evidence type="ECO:0000256" key="1">
    <source>
        <dbReference type="ARBA" id="ARBA00000032"/>
    </source>
</evidence>
<dbReference type="FunFam" id="3.40.720.10:FF:000043">
    <property type="entry name" value="Acid phosphatase PHOa"/>
    <property type="match status" value="1"/>
</dbReference>
<dbReference type="GeneID" id="25314433"/>
<feature type="region of interest" description="Disordered" evidence="4">
    <location>
        <begin position="793"/>
        <end position="816"/>
    </location>
</feature>
<dbReference type="Gene3D" id="3.40.720.10">
    <property type="entry name" value="Alkaline Phosphatase, subunit A"/>
    <property type="match status" value="1"/>
</dbReference>
<dbReference type="PANTHER" id="PTHR31956">
    <property type="entry name" value="NON-SPECIFIC PHOSPHOLIPASE C4-RELATED"/>
    <property type="match status" value="1"/>
</dbReference>
<dbReference type="Gene3D" id="2.20.70.10">
    <property type="match status" value="1"/>
</dbReference>
<feature type="compositionally biased region" description="Polar residues" evidence="4">
    <location>
        <begin position="499"/>
        <end position="510"/>
    </location>
</feature>